<dbReference type="Proteomes" id="UP000440096">
    <property type="component" value="Unassembled WGS sequence"/>
</dbReference>
<comment type="caution">
    <text evidence="1">The sequence shown here is derived from an EMBL/GenBank/DDBJ whole genome shotgun (WGS) entry which is preliminary data.</text>
</comment>
<dbReference type="AlphaFoldDB" id="A0A6N7YLF1"/>
<evidence type="ECO:0000313" key="2">
    <source>
        <dbReference type="Proteomes" id="UP000440096"/>
    </source>
</evidence>
<evidence type="ECO:0000313" key="1">
    <source>
        <dbReference type="EMBL" id="MTD53755.1"/>
    </source>
</evidence>
<organism evidence="1 2">
    <name type="scientific">Amycolatopsis pithecellobii</name>
    <dbReference type="NCBI Taxonomy" id="664692"/>
    <lineage>
        <taxon>Bacteria</taxon>
        <taxon>Bacillati</taxon>
        <taxon>Actinomycetota</taxon>
        <taxon>Actinomycetes</taxon>
        <taxon>Pseudonocardiales</taxon>
        <taxon>Pseudonocardiaceae</taxon>
        <taxon>Amycolatopsis</taxon>
    </lineage>
</organism>
<dbReference type="RefSeq" id="WP_154755983.1">
    <property type="nucleotide sequence ID" value="NZ_WMBA01000007.1"/>
</dbReference>
<protein>
    <submittedName>
        <fullName evidence="1">Uncharacterized protein</fullName>
    </submittedName>
</protein>
<reference evidence="1 2" key="1">
    <citation type="submission" date="2019-11" db="EMBL/GenBank/DDBJ databases">
        <title>Draft genome of Amycolatopsis RM579.</title>
        <authorList>
            <person name="Duangmal K."/>
            <person name="Mingma R."/>
        </authorList>
    </citation>
    <scope>NUCLEOTIDE SEQUENCE [LARGE SCALE GENOMIC DNA]</scope>
    <source>
        <strain evidence="1 2">RM579</strain>
    </source>
</reference>
<gene>
    <name evidence="1" type="ORF">GKO32_07125</name>
</gene>
<sequence length="96" mass="9524">MLGDLEDIAGAGHQGCGPVRESVEAFGEGGGAQRLLIPVAAVQVDRLGVADDRDVDDPLEQVGLGAEADVDGAVPDGNWAAAAQFAASAITGGVAR</sequence>
<keyword evidence="2" id="KW-1185">Reference proteome</keyword>
<proteinExistence type="predicted"/>
<dbReference type="EMBL" id="WMBA01000007">
    <property type="protein sequence ID" value="MTD53755.1"/>
    <property type="molecule type" value="Genomic_DNA"/>
</dbReference>
<accession>A0A6N7YLF1</accession>
<name>A0A6N7YLF1_9PSEU</name>